<feature type="region of interest" description="Disordered" evidence="1">
    <location>
        <begin position="1"/>
        <end position="55"/>
    </location>
</feature>
<feature type="non-terminal residue" evidence="2">
    <location>
        <position position="1"/>
    </location>
</feature>
<dbReference type="AlphaFoldDB" id="A0A8H8DHC4"/>
<comment type="caution">
    <text evidence="2">The sequence shown here is derived from an EMBL/GenBank/DDBJ whole genome shotgun (WGS) entry which is preliminary data.</text>
</comment>
<dbReference type="Proteomes" id="UP000673691">
    <property type="component" value="Unassembled WGS sequence"/>
</dbReference>
<evidence type="ECO:0000313" key="2">
    <source>
        <dbReference type="EMBL" id="KAG5458211.1"/>
    </source>
</evidence>
<proteinExistence type="predicted"/>
<reference evidence="2 3" key="1">
    <citation type="journal article" name="Sci. Rep.">
        <title>Genome-scale phylogenetic analyses confirm Olpidium as the closest living zoosporic fungus to the non-flagellated, terrestrial fungi.</title>
        <authorList>
            <person name="Chang Y."/>
            <person name="Rochon D."/>
            <person name="Sekimoto S."/>
            <person name="Wang Y."/>
            <person name="Chovatia M."/>
            <person name="Sandor L."/>
            <person name="Salamov A."/>
            <person name="Grigoriev I.V."/>
            <person name="Stajich J.E."/>
            <person name="Spatafora J.W."/>
        </authorList>
    </citation>
    <scope>NUCLEOTIDE SEQUENCE [LARGE SCALE GENOMIC DNA]</scope>
    <source>
        <strain evidence="2">S191</strain>
    </source>
</reference>
<keyword evidence="3" id="KW-1185">Reference proteome</keyword>
<dbReference type="EMBL" id="JAEFCI010008827">
    <property type="protein sequence ID" value="KAG5458211.1"/>
    <property type="molecule type" value="Genomic_DNA"/>
</dbReference>
<organism evidence="2 3">
    <name type="scientific">Olpidium bornovanus</name>
    <dbReference type="NCBI Taxonomy" id="278681"/>
    <lineage>
        <taxon>Eukaryota</taxon>
        <taxon>Fungi</taxon>
        <taxon>Fungi incertae sedis</taxon>
        <taxon>Olpidiomycota</taxon>
        <taxon>Olpidiomycotina</taxon>
        <taxon>Olpidiomycetes</taxon>
        <taxon>Olpidiales</taxon>
        <taxon>Olpidiaceae</taxon>
        <taxon>Olpidium</taxon>
    </lineage>
</organism>
<name>A0A8H8DHC4_9FUNG</name>
<gene>
    <name evidence="2" type="ORF">BJ554DRAFT_1609</name>
</gene>
<evidence type="ECO:0000313" key="3">
    <source>
        <dbReference type="Proteomes" id="UP000673691"/>
    </source>
</evidence>
<sequence>QFGESHLSLPPPALYRGSLHLGTSHRSLPPGVVPPGKASGNLGSTAGRHPLHHAA</sequence>
<evidence type="ECO:0000256" key="1">
    <source>
        <dbReference type="SAM" id="MobiDB-lite"/>
    </source>
</evidence>
<accession>A0A8H8DHC4</accession>
<protein>
    <submittedName>
        <fullName evidence="2">Uncharacterized protein</fullName>
    </submittedName>
</protein>